<evidence type="ECO:0000313" key="2">
    <source>
        <dbReference type="EMBL" id="KAJ1346157.1"/>
    </source>
</evidence>
<keyword evidence="3" id="KW-1185">Reference proteome</keyword>
<gene>
    <name evidence="2" type="ORF">KIN20_000867</name>
</gene>
<comment type="caution">
    <text evidence="2">The sequence shown here is derived from an EMBL/GenBank/DDBJ whole genome shotgun (WGS) entry which is preliminary data.</text>
</comment>
<dbReference type="Proteomes" id="UP001196413">
    <property type="component" value="Unassembled WGS sequence"/>
</dbReference>
<dbReference type="AlphaFoldDB" id="A0AAD5LST5"/>
<organism evidence="2 3">
    <name type="scientific">Parelaphostrongylus tenuis</name>
    <name type="common">Meningeal worm</name>
    <dbReference type="NCBI Taxonomy" id="148309"/>
    <lineage>
        <taxon>Eukaryota</taxon>
        <taxon>Metazoa</taxon>
        <taxon>Ecdysozoa</taxon>
        <taxon>Nematoda</taxon>
        <taxon>Chromadorea</taxon>
        <taxon>Rhabditida</taxon>
        <taxon>Rhabditina</taxon>
        <taxon>Rhabditomorpha</taxon>
        <taxon>Strongyloidea</taxon>
        <taxon>Metastrongylidae</taxon>
        <taxon>Parelaphostrongylus</taxon>
    </lineage>
</organism>
<accession>A0AAD5LST5</accession>
<sequence length="129" mass="15083">MMLAFKQGACEARYEQKSIPIHNRQRKCTQDIKIRNESTKRGWGGDTNHEVPMVLGRTNWLIEETSSYVYLARSMNIENNLEKELDQSRRAAWSAFELLNEATEQIADNKRPYHLLNQQPSRRSNAEET</sequence>
<feature type="region of interest" description="Disordered" evidence="1">
    <location>
        <begin position="107"/>
        <end position="129"/>
    </location>
</feature>
<name>A0AAD5LST5_PARTN</name>
<reference evidence="2" key="1">
    <citation type="submission" date="2021-06" db="EMBL/GenBank/DDBJ databases">
        <title>Parelaphostrongylus tenuis whole genome reference sequence.</title>
        <authorList>
            <person name="Garwood T.J."/>
            <person name="Larsen P.A."/>
            <person name="Fountain-Jones N.M."/>
            <person name="Garbe J.R."/>
            <person name="Macchietto M.G."/>
            <person name="Kania S.A."/>
            <person name="Gerhold R.W."/>
            <person name="Richards J.E."/>
            <person name="Wolf T.M."/>
        </authorList>
    </citation>
    <scope>NUCLEOTIDE SEQUENCE</scope>
    <source>
        <strain evidence="2">MNPRO001-30</strain>
        <tissue evidence="2">Meninges</tissue>
    </source>
</reference>
<proteinExistence type="predicted"/>
<evidence type="ECO:0000313" key="3">
    <source>
        <dbReference type="Proteomes" id="UP001196413"/>
    </source>
</evidence>
<evidence type="ECO:0000256" key="1">
    <source>
        <dbReference type="SAM" id="MobiDB-lite"/>
    </source>
</evidence>
<protein>
    <submittedName>
        <fullName evidence="2">Uncharacterized protein</fullName>
    </submittedName>
</protein>
<dbReference type="EMBL" id="JAHQIW010000119">
    <property type="protein sequence ID" value="KAJ1346157.1"/>
    <property type="molecule type" value="Genomic_DNA"/>
</dbReference>